<dbReference type="Gene3D" id="3.40.50.410">
    <property type="entry name" value="von Willebrand factor, type A domain"/>
    <property type="match status" value="1"/>
</dbReference>
<accession>A0A5C7SBJ7</accession>
<dbReference type="SUPFAM" id="SSF53300">
    <property type="entry name" value="vWA-like"/>
    <property type="match status" value="1"/>
</dbReference>
<sequence length="581" mass="62018">MATGDAGSGVAPAVAQQSASAAADSTPAPLPPDRARAAEAPPVPRLFEALEAVLAPLDRLPRPLWLGGMTHSGGELAGRLAALEAWRAALLAGGLPGSCAAWPEAEVQEAVREVFRGLGLPAYCADQPALVDTVLQGLLFHLDLIVDYRDRGDTEAAAQARALDSFAADWAERCGEIDELVGAFGDLGDLLDNARWDALRGLLRSTDWREVLRIRALIERLPELARILRALGRACPTDEDAESSRALHAVVEHTEIQRSVSHRVRVPDLPGETRGVQRSGRIARMLPAEATLLGHPRLRLVWHARRAERTLLAYEDDDHLQEDCLRPAPVLRPSQRPAPARRLEQGPMLVCVDTSGSMQGGAEAVAKAVVLEAVRCAHARRRACRVYAFGGPDEVVEMELGVDVDGVGRLARFLGQGFGGGTDICAPLERALARLDEAGWQLADLLIASDGEFGATPALAARVEAARREHGLRVQGILIGDRETIGLLELADDIHWVRDWRRYGGDTDKPGGADADKRRGDGAGANAPTLAAGGGSPVHSSHLTADYFPGALRTPENRAATVTPEAAAAAIRAGRHRGDRL</sequence>
<dbReference type="Pfam" id="PF05762">
    <property type="entry name" value="VWA_CoxE"/>
    <property type="match status" value="1"/>
</dbReference>
<comment type="caution">
    <text evidence="2">The sequence shown here is derived from an EMBL/GenBank/DDBJ whole genome shotgun (WGS) entry which is preliminary data.</text>
</comment>
<evidence type="ECO:0000256" key="1">
    <source>
        <dbReference type="SAM" id="MobiDB-lite"/>
    </source>
</evidence>
<dbReference type="GO" id="GO:0005829">
    <property type="term" value="C:cytosol"/>
    <property type="evidence" value="ECO:0007669"/>
    <property type="project" value="TreeGrafter"/>
</dbReference>
<dbReference type="RefSeq" id="WP_276660773.1">
    <property type="nucleotide sequence ID" value="NZ_SSFD01000283.1"/>
</dbReference>
<proteinExistence type="predicted"/>
<dbReference type="InterPro" id="IPR036465">
    <property type="entry name" value="vWFA_dom_sf"/>
</dbReference>
<dbReference type="PANTHER" id="PTHR36846:SF1">
    <property type="entry name" value="PROTEIN VIAA"/>
    <property type="match status" value="1"/>
</dbReference>
<name>A0A5C7SBJ7_THASP</name>
<feature type="region of interest" description="Disordered" evidence="1">
    <location>
        <begin position="505"/>
        <end position="539"/>
    </location>
</feature>
<reference evidence="2 3" key="1">
    <citation type="submission" date="2018-09" db="EMBL/GenBank/DDBJ databases">
        <title>Metagenome Assembled Genomes from an Advanced Water Purification Facility.</title>
        <authorList>
            <person name="Stamps B.W."/>
            <person name="Spear J.R."/>
        </authorList>
    </citation>
    <scope>NUCLEOTIDE SEQUENCE [LARGE SCALE GENOMIC DNA]</scope>
    <source>
        <strain evidence="2">Bin_27_1</strain>
    </source>
</reference>
<feature type="compositionally biased region" description="Low complexity" evidence="1">
    <location>
        <begin position="558"/>
        <end position="572"/>
    </location>
</feature>
<dbReference type="AlphaFoldDB" id="A0A5C7SBJ7"/>
<dbReference type="Proteomes" id="UP000321192">
    <property type="component" value="Unassembled WGS sequence"/>
</dbReference>
<evidence type="ECO:0000313" key="3">
    <source>
        <dbReference type="Proteomes" id="UP000321192"/>
    </source>
</evidence>
<feature type="compositionally biased region" description="Basic and acidic residues" evidence="1">
    <location>
        <begin position="505"/>
        <end position="521"/>
    </location>
</feature>
<evidence type="ECO:0000313" key="2">
    <source>
        <dbReference type="EMBL" id="TXH81288.1"/>
    </source>
</evidence>
<feature type="region of interest" description="Disordered" evidence="1">
    <location>
        <begin position="556"/>
        <end position="581"/>
    </location>
</feature>
<dbReference type="EMBL" id="SSFD01000283">
    <property type="protein sequence ID" value="TXH81288.1"/>
    <property type="molecule type" value="Genomic_DNA"/>
</dbReference>
<protein>
    <submittedName>
        <fullName evidence="2">VWA domain-containing protein</fullName>
    </submittedName>
</protein>
<feature type="compositionally biased region" description="Low complexity" evidence="1">
    <location>
        <begin position="10"/>
        <end position="27"/>
    </location>
</feature>
<feature type="region of interest" description="Disordered" evidence="1">
    <location>
        <begin position="1"/>
        <end position="37"/>
    </location>
</feature>
<dbReference type="PANTHER" id="PTHR36846">
    <property type="entry name" value="PROTEIN VIAA"/>
    <property type="match status" value="1"/>
</dbReference>
<gene>
    <name evidence="2" type="ORF">E6Q80_17460</name>
</gene>
<organism evidence="2 3">
    <name type="scientific">Thauera aminoaromatica</name>
    <dbReference type="NCBI Taxonomy" id="164330"/>
    <lineage>
        <taxon>Bacteria</taxon>
        <taxon>Pseudomonadati</taxon>
        <taxon>Pseudomonadota</taxon>
        <taxon>Betaproteobacteria</taxon>
        <taxon>Rhodocyclales</taxon>
        <taxon>Zoogloeaceae</taxon>
        <taxon>Thauera</taxon>
    </lineage>
</organism>
<dbReference type="InterPro" id="IPR008912">
    <property type="entry name" value="Uncharacterised_CoxE"/>
</dbReference>